<comment type="similarity">
    <text evidence="1">Belongs to the UPF0213 family.</text>
</comment>
<feature type="region of interest" description="Disordered" evidence="2">
    <location>
        <begin position="83"/>
        <end position="107"/>
    </location>
</feature>
<dbReference type="PANTHER" id="PTHR34477:SF1">
    <property type="entry name" value="UPF0213 PROTEIN YHBQ"/>
    <property type="match status" value="1"/>
</dbReference>
<dbReference type="InterPro" id="IPR000305">
    <property type="entry name" value="GIY-YIG_endonuc"/>
</dbReference>
<name>N1MYL7_9SPHN</name>
<proteinExistence type="inferred from homology"/>
<dbReference type="RefSeq" id="WP_006968014.1">
    <property type="nucleotide sequence ID" value="NZ_CAVK010000259.1"/>
</dbReference>
<dbReference type="AlphaFoldDB" id="N1MYL7"/>
<protein>
    <submittedName>
        <fullName evidence="4">Excinuclease ABC, C subunit-like protein</fullName>
    </submittedName>
</protein>
<evidence type="ECO:0000313" key="5">
    <source>
        <dbReference type="Proteomes" id="UP000013201"/>
    </source>
</evidence>
<dbReference type="PANTHER" id="PTHR34477">
    <property type="entry name" value="UPF0213 PROTEIN YHBQ"/>
    <property type="match status" value="1"/>
</dbReference>
<gene>
    <name evidence="4" type="ORF">EBBID32_46970</name>
</gene>
<dbReference type="InterPro" id="IPR035901">
    <property type="entry name" value="GIY-YIG_endonuc_sf"/>
</dbReference>
<feature type="domain" description="GIY-YIG" evidence="3">
    <location>
        <begin position="1"/>
        <end position="70"/>
    </location>
</feature>
<dbReference type="SUPFAM" id="SSF82771">
    <property type="entry name" value="GIY-YIG endonuclease"/>
    <property type="match status" value="1"/>
</dbReference>
<dbReference type="Proteomes" id="UP000013201">
    <property type="component" value="Unassembled WGS sequence"/>
</dbReference>
<sequence>MLHCAGGSFYVGHTDNLEQRIGQHEQGIIAGFISDKLPVKLVWCECFTQRIEALEMERRLKGWSRAKKMALIRGDWENISALARNRKDDPSTGSGRTEEGFPLPPSG</sequence>
<accession>N1MYL7</accession>
<dbReference type="Gene3D" id="3.40.1440.10">
    <property type="entry name" value="GIY-YIG endonuclease"/>
    <property type="match status" value="1"/>
</dbReference>
<dbReference type="EMBL" id="CAVK010000259">
    <property type="protein sequence ID" value="CCW20323.1"/>
    <property type="molecule type" value="Genomic_DNA"/>
</dbReference>
<evidence type="ECO:0000256" key="1">
    <source>
        <dbReference type="ARBA" id="ARBA00007435"/>
    </source>
</evidence>
<dbReference type="InterPro" id="IPR050190">
    <property type="entry name" value="UPF0213_domain"/>
</dbReference>
<evidence type="ECO:0000259" key="3">
    <source>
        <dbReference type="PROSITE" id="PS50164"/>
    </source>
</evidence>
<comment type="caution">
    <text evidence="4">The sequence shown here is derived from an EMBL/GenBank/DDBJ whole genome shotgun (WGS) entry which is preliminary data.</text>
</comment>
<reference evidence="4 5" key="1">
    <citation type="submission" date="2013-03" db="EMBL/GenBank/DDBJ databases">
        <authorList>
            <person name="Le V."/>
        </authorList>
    </citation>
    <scope>NUCLEOTIDE SEQUENCE [LARGE SCALE GENOMIC DNA]</scope>
    <source>
        <strain evidence="4 5">BiD32</strain>
    </source>
</reference>
<dbReference type="PROSITE" id="PS50164">
    <property type="entry name" value="GIY_YIG"/>
    <property type="match status" value="1"/>
</dbReference>
<evidence type="ECO:0000313" key="4">
    <source>
        <dbReference type="EMBL" id="CCW20323.1"/>
    </source>
</evidence>
<dbReference type="Pfam" id="PF01541">
    <property type="entry name" value="GIY-YIG"/>
    <property type="match status" value="1"/>
</dbReference>
<evidence type="ECO:0000256" key="2">
    <source>
        <dbReference type="SAM" id="MobiDB-lite"/>
    </source>
</evidence>
<dbReference type="CDD" id="cd10456">
    <property type="entry name" value="GIY-YIG_UPF0213"/>
    <property type="match status" value="1"/>
</dbReference>
<organism evidence="4 5">
    <name type="scientific">Sphingobium indicum BiD32</name>
    <dbReference type="NCBI Taxonomy" id="1301087"/>
    <lineage>
        <taxon>Bacteria</taxon>
        <taxon>Pseudomonadati</taxon>
        <taxon>Pseudomonadota</taxon>
        <taxon>Alphaproteobacteria</taxon>
        <taxon>Sphingomonadales</taxon>
        <taxon>Sphingomonadaceae</taxon>
        <taxon>Sphingobium</taxon>
    </lineage>
</organism>
<reference evidence="5" key="2">
    <citation type="submission" date="2013-04" db="EMBL/GenBank/DDBJ databases">
        <title>Bisphenol A degrading Sphingobium sp. strain BiD32.</title>
        <authorList>
            <person name="Nielsen J.L."/>
            <person name="Zhou N.A."/>
            <person name="Kjeldal H."/>
        </authorList>
    </citation>
    <scope>NUCLEOTIDE SEQUENCE [LARGE SCALE GENOMIC DNA]</scope>
    <source>
        <strain evidence="5">BiD32</strain>
    </source>
</reference>
<keyword evidence="5" id="KW-1185">Reference proteome</keyword>